<name>A0A8J4XMD1_CHIOP</name>
<dbReference type="GO" id="GO:0005813">
    <property type="term" value="C:centrosome"/>
    <property type="evidence" value="ECO:0007669"/>
    <property type="project" value="TreeGrafter"/>
</dbReference>
<protein>
    <submittedName>
        <fullName evidence="2">Coiled-coil domain-containing protein 77</fullName>
    </submittedName>
</protein>
<evidence type="ECO:0000256" key="1">
    <source>
        <dbReference type="SAM" id="MobiDB-lite"/>
    </source>
</evidence>
<sequence>MTCKQSSMAAADRWLHMSTNRLRSSLKKRNNSSVNRRSGEALKNAGGINVDEELGKLQPSQQLLDFYREKVTKIEAQHQHLLELLEKYKRASRPAFEEAERLDMTRELIELRSALSDINIFLHAERQQVARLHAENERLQPSGHLCAVLFDLVHTSSVLPWGLQQTTFLHNVLAILEGEKKVSMMMSLSGLTEGELKVFLRDARRTTLVKQRLPAHLRALHTKLREDLPCPPPGQPGGAGGAEDG</sequence>
<dbReference type="PANTHER" id="PTHR22091">
    <property type="entry name" value="COILED-COIL DOMAIN-CONTAINING PROTEIN 77"/>
    <property type="match status" value="1"/>
</dbReference>
<dbReference type="OrthoDB" id="6351372at2759"/>
<dbReference type="AlphaFoldDB" id="A0A8J4XMD1"/>
<evidence type="ECO:0000313" key="3">
    <source>
        <dbReference type="Proteomes" id="UP000770661"/>
    </source>
</evidence>
<reference evidence="2" key="1">
    <citation type="submission" date="2020-07" db="EMBL/GenBank/DDBJ databases">
        <title>The High-quality genome of the commercially important snow crab, Chionoecetes opilio.</title>
        <authorList>
            <person name="Jeong J.-H."/>
            <person name="Ryu S."/>
        </authorList>
    </citation>
    <scope>NUCLEOTIDE SEQUENCE</scope>
    <source>
        <strain evidence="2">MADBK_172401_WGS</strain>
        <tissue evidence="2">Digestive gland</tissue>
    </source>
</reference>
<feature type="region of interest" description="Disordered" evidence="1">
    <location>
        <begin position="224"/>
        <end position="245"/>
    </location>
</feature>
<dbReference type="InterPro" id="IPR037696">
    <property type="entry name" value="CCDC77"/>
</dbReference>
<evidence type="ECO:0000313" key="2">
    <source>
        <dbReference type="EMBL" id="KAG0710049.1"/>
    </source>
</evidence>
<proteinExistence type="predicted"/>
<feature type="compositionally biased region" description="Gly residues" evidence="1">
    <location>
        <begin position="236"/>
        <end position="245"/>
    </location>
</feature>
<comment type="caution">
    <text evidence="2">The sequence shown here is derived from an EMBL/GenBank/DDBJ whole genome shotgun (WGS) entry which is preliminary data.</text>
</comment>
<dbReference type="EMBL" id="JACEEZ010024578">
    <property type="protein sequence ID" value="KAG0710049.1"/>
    <property type="molecule type" value="Genomic_DNA"/>
</dbReference>
<organism evidence="2 3">
    <name type="scientific">Chionoecetes opilio</name>
    <name type="common">Atlantic snow crab</name>
    <name type="synonym">Cancer opilio</name>
    <dbReference type="NCBI Taxonomy" id="41210"/>
    <lineage>
        <taxon>Eukaryota</taxon>
        <taxon>Metazoa</taxon>
        <taxon>Ecdysozoa</taxon>
        <taxon>Arthropoda</taxon>
        <taxon>Crustacea</taxon>
        <taxon>Multicrustacea</taxon>
        <taxon>Malacostraca</taxon>
        <taxon>Eumalacostraca</taxon>
        <taxon>Eucarida</taxon>
        <taxon>Decapoda</taxon>
        <taxon>Pleocyemata</taxon>
        <taxon>Brachyura</taxon>
        <taxon>Eubrachyura</taxon>
        <taxon>Majoidea</taxon>
        <taxon>Majidae</taxon>
        <taxon>Chionoecetes</taxon>
    </lineage>
</organism>
<dbReference type="PANTHER" id="PTHR22091:SF1">
    <property type="entry name" value="COILED-COIL DOMAIN-CONTAINING PROTEIN 77"/>
    <property type="match status" value="1"/>
</dbReference>
<gene>
    <name evidence="2" type="primary">ccdc77_0</name>
    <name evidence="2" type="ORF">GWK47_023639</name>
</gene>
<accession>A0A8J4XMD1</accession>
<keyword evidence="3" id="KW-1185">Reference proteome</keyword>
<dbReference type="Proteomes" id="UP000770661">
    <property type="component" value="Unassembled WGS sequence"/>
</dbReference>